<dbReference type="InterPro" id="IPR029787">
    <property type="entry name" value="Nucleotide_cyclase"/>
</dbReference>
<gene>
    <name evidence="3" type="ORF">ENQ77_01705</name>
</gene>
<evidence type="ECO:0000259" key="2">
    <source>
        <dbReference type="PROSITE" id="PS50887"/>
    </source>
</evidence>
<feature type="transmembrane region" description="Helical" evidence="1">
    <location>
        <begin position="177"/>
        <end position="196"/>
    </location>
</feature>
<dbReference type="Pfam" id="PF00990">
    <property type="entry name" value="GGDEF"/>
    <property type="match status" value="1"/>
</dbReference>
<feature type="transmembrane region" description="Helical" evidence="1">
    <location>
        <begin position="203"/>
        <end position="222"/>
    </location>
</feature>
<dbReference type="NCBIfam" id="TIGR00254">
    <property type="entry name" value="GGDEF"/>
    <property type="match status" value="1"/>
</dbReference>
<dbReference type="GO" id="GO:0043709">
    <property type="term" value="P:cell adhesion involved in single-species biofilm formation"/>
    <property type="evidence" value="ECO:0007669"/>
    <property type="project" value="TreeGrafter"/>
</dbReference>
<proteinExistence type="predicted"/>
<dbReference type="PANTHER" id="PTHR45138:SF6">
    <property type="entry name" value="DIGUANYLATE CYCLASE DGCN"/>
    <property type="match status" value="1"/>
</dbReference>
<evidence type="ECO:0000256" key="1">
    <source>
        <dbReference type="SAM" id="Phobius"/>
    </source>
</evidence>
<dbReference type="CDD" id="cd01949">
    <property type="entry name" value="GGDEF"/>
    <property type="match status" value="1"/>
</dbReference>
<dbReference type="EMBL" id="DSOL01000045">
    <property type="protein sequence ID" value="HEN27384.1"/>
    <property type="molecule type" value="Genomic_DNA"/>
</dbReference>
<dbReference type="GO" id="GO:0052621">
    <property type="term" value="F:diguanylate cyclase activity"/>
    <property type="evidence" value="ECO:0007669"/>
    <property type="project" value="TreeGrafter"/>
</dbReference>
<comment type="caution">
    <text evidence="3">The sequence shown here is derived from an EMBL/GenBank/DDBJ whole genome shotgun (WGS) entry which is preliminary data.</text>
</comment>
<protein>
    <submittedName>
        <fullName evidence="3">GGDEF domain-containing protein</fullName>
    </submittedName>
</protein>
<feature type="transmembrane region" description="Helical" evidence="1">
    <location>
        <begin position="362"/>
        <end position="381"/>
    </location>
</feature>
<dbReference type="PANTHER" id="PTHR45138">
    <property type="entry name" value="REGULATORY COMPONENTS OF SENSORY TRANSDUCTION SYSTEM"/>
    <property type="match status" value="1"/>
</dbReference>
<organism evidence="3">
    <name type="scientific">candidate division WOR-3 bacterium</name>
    <dbReference type="NCBI Taxonomy" id="2052148"/>
    <lineage>
        <taxon>Bacteria</taxon>
        <taxon>Bacteria division WOR-3</taxon>
    </lineage>
</organism>
<dbReference type="AlphaFoldDB" id="A0A7C2K2N2"/>
<sequence>MGFKVGFLIRRIIIAVCVSIFSVFSFKFFEYLYDTEKLKCKGSVIISTLQSGDSTISIPFFTEAPGLHIFRFKFDKIFCETPSIFIPFIDGNYIAVYLNGHLIGTSGSPVASRSLRWNKPELFLIERDFLKDTNEIVLTVKTEVTVGISSPILISDLNHVKLRYLLLAFLNGVLNQFYIMVFVVVGIFMILLPFLIGLRKHRAVIGLSLILLAFYLIDYLYVPYLLVPYPVFKKIALSCLYLSLALYAFGFVYEFDFKGFLKHAVYVVLFASLLLSAILLMMENNSVVVRRTYLKMDVIVFVSVALILQIFFKRTLVSDSKKITTLTNLNFAAIMFLVPYIFRDVYVLIKNLSVPLLTQYVLPVFVLVNISFIMNDFVTLYRRLVLEKRRVEFLEMESMRDPLTGALNRRFLSKIREIVPELYSVCLVDIDGFKEFNDKFGHLLGDCVLKSVALQLSSALRKDDHVVRYGGDEFLILLYKVSALDAEQIMRKIREKFVNEKIRCEDQEFLISFSYGIASIGEGEDLFDMVKIADLRLYEAKNSKIRT</sequence>
<feature type="transmembrane region" description="Helical" evidence="1">
    <location>
        <begin position="323"/>
        <end position="342"/>
    </location>
</feature>
<dbReference type="SUPFAM" id="SSF55073">
    <property type="entry name" value="Nucleotide cyclase"/>
    <property type="match status" value="1"/>
</dbReference>
<dbReference type="Gene3D" id="3.30.70.270">
    <property type="match status" value="1"/>
</dbReference>
<dbReference type="SMART" id="SM00267">
    <property type="entry name" value="GGDEF"/>
    <property type="match status" value="1"/>
</dbReference>
<dbReference type="InterPro" id="IPR043128">
    <property type="entry name" value="Rev_trsase/Diguanyl_cyclase"/>
</dbReference>
<keyword evidence="1" id="KW-0472">Membrane</keyword>
<dbReference type="GO" id="GO:1902201">
    <property type="term" value="P:negative regulation of bacterial-type flagellum-dependent cell motility"/>
    <property type="evidence" value="ECO:0007669"/>
    <property type="project" value="TreeGrafter"/>
</dbReference>
<accession>A0A7C2K2N2</accession>
<reference evidence="3" key="1">
    <citation type="journal article" date="2020" name="mSystems">
        <title>Genome- and Community-Level Interaction Insights into Carbon Utilization and Element Cycling Functions of Hydrothermarchaeota in Hydrothermal Sediment.</title>
        <authorList>
            <person name="Zhou Z."/>
            <person name="Liu Y."/>
            <person name="Xu W."/>
            <person name="Pan J."/>
            <person name="Luo Z.H."/>
            <person name="Li M."/>
        </authorList>
    </citation>
    <scope>NUCLEOTIDE SEQUENCE [LARGE SCALE GENOMIC DNA]</scope>
    <source>
        <strain evidence="3">SpSt-34</strain>
    </source>
</reference>
<dbReference type="GO" id="GO:0005886">
    <property type="term" value="C:plasma membrane"/>
    <property type="evidence" value="ECO:0007669"/>
    <property type="project" value="TreeGrafter"/>
</dbReference>
<keyword evidence="1" id="KW-0812">Transmembrane</keyword>
<feature type="transmembrane region" description="Helical" evidence="1">
    <location>
        <begin position="264"/>
        <end position="281"/>
    </location>
</feature>
<feature type="transmembrane region" description="Helical" evidence="1">
    <location>
        <begin position="12"/>
        <end position="29"/>
    </location>
</feature>
<dbReference type="PROSITE" id="PS50887">
    <property type="entry name" value="GGDEF"/>
    <property type="match status" value="1"/>
</dbReference>
<name>A0A7C2K2N2_UNCW3</name>
<dbReference type="InterPro" id="IPR050469">
    <property type="entry name" value="Diguanylate_Cyclase"/>
</dbReference>
<feature type="transmembrane region" description="Helical" evidence="1">
    <location>
        <begin position="293"/>
        <end position="311"/>
    </location>
</feature>
<evidence type="ECO:0000313" key="3">
    <source>
        <dbReference type="EMBL" id="HEN27384.1"/>
    </source>
</evidence>
<feature type="transmembrane region" description="Helical" evidence="1">
    <location>
        <begin position="234"/>
        <end position="252"/>
    </location>
</feature>
<keyword evidence="1" id="KW-1133">Transmembrane helix</keyword>
<feature type="domain" description="GGDEF" evidence="2">
    <location>
        <begin position="421"/>
        <end position="547"/>
    </location>
</feature>
<dbReference type="InterPro" id="IPR000160">
    <property type="entry name" value="GGDEF_dom"/>
</dbReference>